<evidence type="ECO:0000256" key="12">
    <source>
        <dbReference type="SAM" id="SignalP"/>
    </source>
</evidence>
<feature type="active site" description="Proton donor/acceptor" evidence="11">
    <location>
        <position position="112"/>
    </location>
</feature>
<feature type="repeat" description="Cell wall-binding" evidence="10">
    <location>
        <begin position="270"/>
        <end position="289"/>
    </location>
</feature>
<feature type="repeat" description="Cell wall-binding" evidence="10">
    <location>
        <begin position="190"/>
        <end position="209"/>
    </location>
</feature>
<dbReference type="Pfam" id="PF03734">
    <property type="entry name" value="YkuD"/>
    <property type="match status" value="1"/>
</dbReference>
<evidence type="ECO:0000256" key="11">
    <source>
        <dbReference type="PROSITE-ProRule" id="PRU01373"/>
    </source>
</evidence>
<dbReference type="SUPFAM" id="SSF69360">
    <property type="entry name" value="Cell wall binding repeat"/>
    <property type="match status" value="2"/>
</dbReference>
<dbReference type="UniPathway" id="UPA00219"/>
<dbReference type="GO" id="GO:0018104">
    <property type="term" value="P:peptidoglycan-protein cross-linking"/>
    <property type="evidence" value="ECO:0007669"/>
    <property type="project" value="TreeGrafter"/>
</dbReference>
<feature type="repeat" description="Cell wall-binding" evidence="10">
    <location>
        <begin position="390"/>
        <end position="409"/>
    </location>
</feature>
<dbReference type="PROSITE" id="PS51170">
    <property type="entry name" value="CW"/>
    <property type="match status" value="10"/>
</dbReference>
<dbReference type="Gene3D" id="2.10.270.10">
    <property type="entry name" value="Cholin Binding"/>
    <property type="match status" value="4"/>
</dbReference>
<comment type="caution">
    <text evidence="14">The sequence shown here is derived from an EMBL/GenBank/DDBJ whole genome shotgun (WGS) entry which is preliminary data.</text>
</comment>
<comment type="pathway">
    <text evidence="9">Glycan biosynthesis.</text>
</comment>
<dbReference type="PROSITE" id="PS52029">
    <property type="entry name" value="LD_TPASE"/>
    <property type="match status" value="1"/>
</dbReference>
<evidence type="ECO:0000313" key="15">
    <source>
        <dbReference type="Proteomes" id="UP000481621"/>
    </source>
</evidence>
<dbReference type="PANTHER" id="PTHR30582:SF4">
    <property type="entry name" value="L,D-TRANSPEPTIDASE YQJB-RELATED"/>
    <property type="match status" value="1"/>
</dbReference>
<dbReference type="GO" id="GO:0016740">
    <property type="term" value="F:transferase activity"/>
    <property type="evidence" value="ECO:0007669"/>
    <property type="project" value="UniProtKB-KW"/>
</dbReference>
<dbReference type="EMBL" id="JAAIUV010000039">
    <property type="protein sequence ID" value="NEX80271.1"/>
    <property type="molecule type" value="Genomic_DNA"/>
</dbReference>
<evidence type="ECO:0000259" key="13">
    <source>
        <dbReference type="PROSITE" id="PS52029"/>
    </source>
</evidence>
<feature type="repeat" description="Cell wall-binding" evidence="10">
    <location>
        <begin position="290"/>
        <end position="309"/>
    </location>
</feature>
<evidence type="ECO:0000256" key="9">
    <source>
        <dbReference type="ARBA" id="ARBA00060592"/>
    </source>
</evidence>
<keyword evidence="7 11" id="KW-0573">Peptidoglycan synthesis</keyword>
<evidence type="ECO:0000256" key="3">
    <source>
        <dbReference type="ARBA" id="ARBA00022679"/>
    </source>
</evidence>
<dbReference type="InterPro" id="IPR038063">
    <property type="entry name" value="Transpep_catalytic_dom"/>
</dbReference>
<dbReference type="GO" id="GO:0005576">
    <property type="term" value="C:extracellular region"/>
    <property type="evidence" value="ECO:0007669"/>
    <property type="project" value="TreeGrafter"/>
</dbReference>
<keyword evidence="5" id="KW-0378">Hydrolase</keyword>
<dbReference type="Gene3D" id="2.40.440.10">
    <property type="entry name" value="L,D-transpeptidase catalytic domain-like"/>
    <property type="match status" value="1"/>
</dbReference>
<evidence type="ECO:0000256" key="10">
    <source>
        <dbReference type="PROSITE-ProRule" id="PRU00591"/>
    </source>
</evidence>
<dbReference type="GO" id="GO:0071555">
    <property type="term" value="P:cell wall organization"/>
    <property type="evidence" value="ECO:0007669"/>
    <property type="project" value="UniProtKB-UniRule"/>
</dbReference>
<dbReference type="InterPro" id="IPR005490">
    <property type="entry name" value="LD_TPept_cat_dom"/>
</dbReference>
<keyword evidence="8 11" id="KW-0961">Cell wall biogenesis/degradation</keyword>
<dbReference type="Gene3D" id="3.40.50.1110">
    <property type="entry name" value="SGNH hydrolase"/>
    <property type="match status" value="1"/>
</dbReference>
<dbReference type="InterPro" id="IPR013830">
    <property type="entry name" value="SGNH_hydro"/>
</dbReference>
<feature type="repeat" description="Cell wall-binding" evidence="10">
    <location>
        <begin position="310"/>
        <end position="329"/>
    </location>
</feature>
<keyword evidence="12" id="KW-0732">Signal</keyword>
<comment type="similarity">
    <text evidence="2">Belongs to the YkuD family.</text>
</comment>
<feature type="chain" id="PRO_5025358780" evidence="12">
    <location>
        <begin position="25"/>
        <end position="633"/>
    </location>
</feature>
<proteinExistence type="inferred from homology"/>
<feature type="repeat" description="Cell wall-binding" evidence="10">
    <location>
        <begin position="250"/>
        <end position="269"/>
    </location>
</feature>
<reference evidence="14" key="1">
    <citation type="submission" date="2020-02" db="EMBL/GenBank/DDBJ databases">
        <title>Bacillus sedimentmangrovi sp. nov., isolated from sediment of the mangrove ecosystem.</title>
        <authorList>
            <person name="Liu G."/>
        </authorList>
    </citation>
    <scope>NUCLEOTIDE SEQUENCE [LARGE SCALE GENOMIC DNA]</scope>
    <source>
        <strain evidence="14">SgZ-7</strain>
    </source>
</reference>
<dbReference type="SUPFAM" id="SSF52266">
    <property type="entry name" value="SGNH hydrolase"/>
    <property type="match status" value="1"/>
</dbReference>
<comment type="pathway">
    <text evidence="1 11">Cell wall biogenesis; peptidoglycan biosynthesis.</text>
</comment>
<evidence type="ECO:0000256" key="4">
    <source>
        <dbReference type="ARBA" id="ARBA00022737"/>
    </source>
</evidence>
<feature type="repeat" description="Cell wall-binding" evidence="10">
    <location>
        <begin position="350"/>
        <end position="369"/>
    </location>
</feature>
<dbReference type="GO" id="GO:0008360">
    <property type="term" value="P:regulation of cell shape"/>
    <property type="evidence" value="ECO:0007669"/>
    <property type="project" value="UniProtKB-UniRule"/>
</dbReference>
<evidence type="ECO:0000256" key="6">
    <source>
        <dbReference type="ARBA" id="ARBA00022960"/>
    </source>
</evidence>
<name>A0A6B3TWE3_9BACI</name>
<keyword evidence="4" id="KW-0677">Repeat</keyword>
<dbReference type="Pfam" id="PF19127">
    <property type="entry name" value="Choline_bind_3"/>
    <property type="match status" value="4"/>
</dbReference>
<dbReference type="SUPFAM" id="SSF141523">
    <property type="entry name" value="L,D-transpeptidase catalytic domain-like"/>
    <property type="match status" value="1"/>
</dbReference>
<dbReference type="InterPro" id="IPR018337">
    <property type="entry name" value="Cell_wall/Cho-bd_repeat"/>
</dbReference>
<dbReference type="FunFam" id="2.40.440.10:FF:000003">
    <property type="entry name" value="L,D-transpeptidase YciB"/>
    <property type="match status" value="1"/>
</dbReference>
<evidence type="ECO:0000256" key="5">
    <source>
        <dbReference type="ARBA" id="ARBA00022801"/>
    </source>
</evidence>
<dbReference type="GO" id="GO:0071972">
    <property type="term" value="F:peptidoglycan L,D-transpeptidase activity"/>
    <property type="evidence" value="ECO:0007669"/>
    <property type="project" value="TreeGrafter"/>
</dbReference>
<evidence type="ECO:0000256" key="7">
    <source>
        <dbReference type="ARBA" id="ARBA00022984"/>
    </source>
</evidence>
<feature type="repeat" description="Cell wall-binding" evidence="10">
    <location>
        <begin position="330"/>
        <end position="349"/>
    </location>
</feature>
<protein>
    <submittedName>
        <fullName evidence="14">L,D-transpeptidase family protein</fullName>
    </submittedName>
</protein>
<gene>
    <name evidence="14" type="ORF">G4Z05_15680</name>
</gene>
<dbReference type="PANTHER" id="PTHR30582">
    <property type="entry name" value="L,D-TRANSPEPTIDASE"/>
    <property type="match status" value="1"/>
</dbReference>
<dbReference type="Gene3D" id="2.20.120.10">
    <property type="entry name" value="Multimodular pneumococcal cell wall endolysin, domain 3"/>
    <property type="match status" value="1"/>
</dbReference>
<feature type="domain" description="L,D-TPase catalytic" evidence="13">
    <location>
        <begin position="28"/>
        <end position="152"/>
    </location>
</feature>
<keyword evidence="15" id="KW-1185">Reference proteome</keyword>
<dbReference type="InterPro" id="IPR050979">
    <property type="entry name" value="LD-transpeptidase"/>
</dbReference>
<keyword evidence="6 11" id="KW-0133">Cell shape</keyword>
<dbReference type="Proteomes" id="UP000481621">
    <property type="component" value="Unassembled WGS sequence"/>
</dbReference>
<evidence type="ECO:0000256" key="8">
    <source>
        <dbReference type="ARBA" id="ARBA00023316"/>
    </source>
</evidence>
<organism evidence="14 15">
    <name type="scientific">Neobacillus thermocopriae</name>
    <dbReference type="NCBI Taxonomy" id="1215031"/>
    <lineage>
        <taxon>Bacteria</taxon>
        <taxon>Bacillati</taxon>
        <taxon>Bacillota</taxon>
        <taxon>Bacilli</taxon>
        <taxon>Bacillales</taxon>
        <taxon>Bacillaceae</taxon>
        <taxon>Neobacillus</taxon>
    </lineage>
</organism>
<feature type="signal peptide" evidence="12">
    <location>
        <begin position="1"/>
        <end position="24"/>
    </location>
</feature>
<feature type="repeat" description="Cell wall-binding" evidence="10">
    <location>
        <begin position="230"/>
        <end position="249"/>
    </location>
</feature>
<dbReference type="CDD" id="cd16913">
    <property type="entry name" value="YkuD_like"/>
    <property type="match status" value="1"/>
</dbReference>
<dbReference type="RefSeq" id="WP_163252733.1">
    <property type="nucleotide sequence ID" value="NZ_JAAIUV010000039.1"/>
</dbReference>
<dbReference type="Pfam" id="PF13472">
    <property type="entry name" value="Lipase_GDSL_2"/>
    <property type="match status" value="1"/>
</dbReference>
<feature type="repeat" description="Cell wall-binding" evidence="10">
    <location>
        <begin position="210"/>
        <end position="229"/>
    </location>
</feature>
<dbReference type="AlphaFoldDB" id="A0A6B3TWE3"/>
<accession>A0A6B3TWE3</accession>
<evidence type="ECO:0000256" key="1">
    <source>
        <dbReference type="ARBA" id="ARBA00004752"/>
    </source>
</evidence>
<sequence length="633" mass="71922">MRKFTVIFVLILCMFLSYIPKADAASSQLIIINKKTNTLAFYESGKLVRTFSVATGRTRDLTPEGTFKIVNKIVNRPYYTGGIPGGDPRNPLGNRWMGIDARGTYGTTYAIHGNNNESSIGKYVSSGCVRMHNAEVRWLFDRVKLYTPVIIIHSSKSFDVIAKEKGYSVESNGWVKVNGNWYYYEKGVPKTGWLKQGSQWYYLDKNGVMKTGWVLVNNKWYYLQQSGAMKTGWLFDRGTWYFLDQSGAMKTGWLYNGGAWYYLNNNGAMKTGWLKDKGTWYYLNSNGAMKTGWLLDKKKWYYLDKSGAMRIGWLNDSGKKYYLDNNGAMVTGWLKYENKWYYFNNNGAMKTGWLLDKKKWYYLDKNGAMRIGWLNESGQKYYLDKSGAMVTGWLNIENKWYYFQNSGALSVNTIVDGYKVGKDGARILYVALGDSLAAGITPENKDDLGYPDYIADKFGKKSIGFKNFGVPGYTSIQLKDDVQKNKEVQKLLASATHITIDIGANDLLPLLPDKPDEALNPTEIMQAIGAISKNIDSILGTIDKLNPNVNVYVMGYYNAFPYYPEELQKQLLPLIKALNDEIKKQANKNGDTFVATDSIIASDIKKYIPNPDNIHLSKSGYQVIADEFWKVMK</sequence>
<dbReference type="InterPro" id="IPR036514">
    <property type="entry name" value="SGNH_hydro_sf"/>
</dbReference>
<evidence type="ECO:0000313" key="14">
    <source>
        <dbReference type="EMBL" id="NEX80271.1"/>
    </source>
</evidence>
<dbReference type="Pfam" id="PF01473">
    <property type="entry name" value="Choline_bind_1"/>
    <property type="match status" value="3"/>
</dbReference>
<evidence type="ECO:0000256" key="2">
    <source>
        <dbReference type="ARBA" id="ARBA00005992"/>
    </source>
</evidence>
<feature type="active site" description="Nucleophile" evidence="11">
    <location>
        <position position="128"/>
    </location>
</feature>
<keyword evidence="3" id="KW-0808">Transferase</keyword>